<gene>
    <name evidence="1" type="ORF">TIFTF001_047021</name>
    <name evidence="2" type="ORF">TIFTF001_047022</name>
    <name evidence="3" type="ORF">TIFTF001_047023</name>
    <name evidence="4" type="ORF">TIFTF001_047024</name>
</gene>
<evidence type="ECO:0000313" key="2">
    <source>
        <dbReference type="EMBL" id="GMN19983.1"/>
    </source>
</evidence>
<evidence type="ECO:0000313" key="4">
    <source>
        <dbReference type="EMBL" id="GMN19997.1"/>
    </source>
</evidence>
<sequence>MIFKIIICAVQEKARKRDLPIPRAWVRAVWCGSGVGGGGWISRKRLEGGVVMEIGGEKERVRLARKAGILRNQLTKEGRLLEEEKGRKGQAKFLTQSEIYKMRLQRPRFSSKPEPDRAQDPCTVRIGSTGPMSSTQHCPNGIQLDIGHSQNKQGKYNSAYSIGFVVYTCPRNATKNAMLYAVSRYRIVVLAERKLTVLRICCRRVVTEALERMNGGVMASGDWRQVIEGEGRERMEEGWQRLEAR</sequence>
<reference evidence="2" key="1">
    <citation type="submission" date="2023-07" db="EMBL/GenBank/DDBJ databases">
        <title>draft genome sequence of fig (Ficus carica).</title>
        <authorList>
            <person name="Takahashi T."/>
            <person name="Nishimura K."/>
        </authorList>
    </citation>
    <scope>NUCLEOTIDE SEQUENCE</scope>
</reference>
<dbReference type="EMBL" id="BTGU01005105">
    <property type="protein sequence ID" value="GMN19983.1"/>
    <property type="molecule type" value="Genomic_DNA"/>
</dbReference>
<organism evidence="2 5">
    <name type="scientific">Ficus carica</name>
    <name type="common">Common fig</name>
    <dbReference type="NCBI Taxonomy" id="3494"/>
    <lineage>
        <taxon>Eukaryota</taxon>
        <taxon>Viridiplantae</taxon>
        <taxon>Streptophyta</taxon>
        <taxon>Embryophyta</taxon>
        <taxon>Tracheophyta</taxon>
        <taxon>Spermatophyta</taxon>
        <taxon>Magnoliopsida</taxon>
        <taxon>eudicotyledons</taxon>
        <taxon>Gunneridae</taxon>
        <taxon>Pentapetalae</taxon>
        <taxon>rosids</taxon>
        <taxon>fabids</taxon>
        <taxon>Rosales</taxon>
        <taxon>Moraceae</taxon>
        <taxon>Ficeae</taxon>
        <taxon>Ficus</taxon>
    </lineage>
</organism>
<dbReference type="Proteomes" id="UP001187192">
    <property type="component" value="Unassembled WGS sequence"/>
</dbReference>
<dbReference type="AlphaFoldDB" id="A0AA87YPW2"/>
<accession>A0AA87YPW2</accession>
<name>A0AA87YPW2_FICCA</name>
<dbReference type="EMBL" id="BTGU01005104">
    <property type="protein sequence ID" value="GMN19980.1"/>
    <property type="molecule type" value="Genomic_DNA"/>
</dbReference>
<evidence type="ECO:0000313" key="3">
    <source>
        <dbReference type="EMBL" id="GMN19990.1"/>
    </source>
</evidence>
<comment type="caution">
    <text evidence="2">The sequence shown here is derived from an EMBL/GenBank/DDBJ whole genome shotgun (WGS) entry which is preliminary data.</text>
</comment>
<protein>
    <submittedName>
        <fullName evidence="2">Uncharacterized protein</fullName>
    </submittedName>
</protein>
<evidence type="ECO:0000313" key="5">
    <source>
        <dbReference type="Proteomes" id="UP001187192"/>
    </source>
</evidence>
<dbReference type="EMBL" id="BTGU01005106">
    <property type="protein sequence ID" value="GMN19990.1"/>
    <property type="molecule type" value="Genomic_DNA"/>
</dbReference>
<evidence type="ECO:0000313" key="1">
    <source>
        <dbReference type="EMBL" id="GMN19980.1"/>
    </source>
</evidence>
<keyword evidence="5" id="KW-1185">Reference proteome</keyword>
<proteinExistence type="predicted"/>
<dbReference type="EMBL" id="BTGU01005107">
    <property type="protein sequence ID" value="GMN19997.1"/>
    <property type="molecule type" value="Genomic_DNA"/>
</dbReference>